<dbReference type="GO" id="GO:0052645">
    <property type="term" value="P:F420-0 metabolic process"/>
    <property type="evidence" value="ECO:0007669"/>
    <property type="project" value="UniProtKB-UniRule"/>
</dbReference>
<dbReference type="EMBL" id="RRCH01000003">
    <property type="protein sequence ID" value="RRJ33473.1"/>
    <property type="molecule type" value="Genomic_DNA"/>
</dbReference>
<dbReference type="UniPathway" id="UPA00071"/>
<keyword evidence="1 5" id="KW-0808">Transferase</keyword>
<dbReference type="InterPro" id="IPR002835">
    <property type="entry name" value="CofC"/>
</dbReference>
<protein>
    <recommendedName>
        <fullName evidence="5">2-phospho-L-lactate guanylyltransferase</fullName>
        <shortName evidence="5">LP guanylyltransferase</shortName>
        <ecNumber evidence="5">2.7.7.68</ecNumber>
    </recommendedName>
</protein>
<comment type="function">
    <text evidence="5">Guanylyltransferase that catalyzes the activation of (2S)-2-phospholactate (2-PL) as (2S)-lactyl-2-diphospho-5'-guanosine, via the condensation of 2-PL with GTP. It is involved in the biosynthesis of coenzyme F420, a hydride carrier cofactor.</text>
</comment>
<sequence>MTRVLVPYRVAEPKTRLAPVLDANERRELSRHMLDDVLSAVRAAGYDPTVLSTAPLSEKECLVDDRPLTTAVNAHLRPETAVVMADLALTTPAVISRLLETPGDVVVAPGRGGGTNALVARHPDFRVDYHGASYRDHLDRCETIGASVRTIDSYRLGTDIDEPVDLPELLIHGTGTAADWVDDRFTVCTDTETGRIGVERV</sequence>
<comment type="subunit">
    <text evidence="5">Homodimer.</text>
</comment>
<gene>
    <name evidence="5 6" type="primary">cofC</name>
    <name evidence="6" type="ORF">EIK79_01335</name>
</gene>
<dbReference type="InterPro" id="IPR029044">
    <property type="entry name" value="Nucleotide-diphossugar_trans"/>
</dbReference>
<keyword evidence="4 5" id="KW-0342">GTP-binding</keyword>
<dbReference type="RefSeq" id="WP_124953338.1">
    <property type="nucleotide sequence ID" value="NZ_RRCH01000003.1"/>
</dbReference>
<evidence type="ECO:0000256" key="5">
    <source>
        <dbReference type="HAMAP-Rule" id="MF_02114"/>
    </source>
</evidence>
<dbReference type="OrthoDB" id="11179at2157"/>
<comment type="pathway">
    <text evidence="5">Cofactor biosynthesis; coenzyme F420 biosynthesis.</text>
</comment>
<accession>A0A3P3RM41</accession>
<evidence type="ECO:0000313" key="6">
    <source>
        <dbReference type="EMBL" id="RRJ33473.1"/>
    </source>
</evidence>
<evidence type="ECO:0000256" key="3">
    <source>
        <dbReference type="ARBA" id="ARBA00022741"/>
    </source>
</evidence>
<proteinExistence type="inferred from homology"/>
<dbReference type="SUPFAM" id="SSF53448">
    <property type="entry name" value="Nucleotide-diphospho-sugar transferases"/>
    <property type="match status" value="1"/>
</dbReference>
<dbReference type="PANTHER" id="PTHR40392:SF1">
    <property type="entry name" value="2-PHOSPHO-L-LACTATE GUANYLYLTRANSFERASE"/>
    <property type="match status" value="1"/>
</dbReference>
<keyword evidence="7" id="KW-1185">Reference proteome</keyword>
<dbReference type="Proteomes" id="UP000282322">
    <property type="component" value="Unassembled WGS sequence"/>
</dbReference>
<keyword evidence="3 5" id="KW-0547">Nucleotide-binding</keyword>
<organism evidence="6 7">
    <name type="scientific">Halocatena pleomorpha</name>
    <dbReference type="NCBI Taxonomy" id="1785090"/>
    <lineage>
        <taxon>Archaea</taxon>
        <taxon>Methanobacteriati</taxon>
        <taxon>Methanobacteriota</taxon>
        <taxon>Stenosarchaea group</taxon>
        <taxon>Halobacteria</taxon>
        <taxon>Halobacteriales</taxon>
        <taxon>Natronomonadaceae</taxon>
        <taxon>Halocatena</taxon>
    </lineage>
</organism>
<dbReference type="AlphaFoldDB" id="A0A3P3RM41"/>
<comment type="caution">
    <text evidence="6">The sequence shown here is derived from an EMBL/GenBank/DDBJ whole genome shotgun (WGS) entry which is preliminary data.</text>
</comment>
<dbReference type="HAMAP" id="MF_02114">
    <property type="entry name" value="CofC"/>
    <property type="match status" value="1"/>
</dbReference>
<comment type="catalytic activity">
    <reaction evidence="5">
        <text>(2S)-2-phospholactate + GTP + H(+) = (2S)-lactyl-2-diphospho-5'-guanosine + diphosphate</text>
        <dbReference type="Rhea" id="RHEA:63424"/>
        <dbReference type="ChEBI" id="CHEBI:15378"/>
        <dbReference type="ChEBI" id="CHEBI:33019"/>
        <dbReference type="ChEBI" id="CHEBI:37565"/>
        <dbReference type="ChEBI" id="CHEBI:59435"/>
        <dbReference type="ChEBI" id="CHEBI:59906"/>
        <dbReference type="EC" id="2.7.7.68"/>
    </reaction>
</comment>
<dbReference type="Pfam" id="PF01983">
    <property type="entry name" value="CofC"/>
    <property type="match status" value="1"/>
</dbReference>
<dbReference type="GO" id="GO:0005525">
    <property type="term" value="F:GTP binding"/>
    <property type="evidence" value="ECO:0007669"/>
    <property type="project" value="UniProtKB-KW"/>
</dbReference>
<dbReference type="Gene3D" id="3.90.550.10">
    <property type="entry name" value="Spore Coat Polysaccharide Biosynthesis Protein SpsA, Chain A"/>
    <property type="match status" value="1"/>
</dbReference>
<evidence type="ECO:0000313" key="7">
    <source>
        <dbReference type="Proteomes" id="UP000282322"/>
    </source>
</evidence>
<name>A0A3P3RM41_9EURY</name>
<dbReference type="EC" id="2.7.7.68" evidence="5"/>
<comment type="similarity">
    <text evidence="5">Belongs to the CofC family.</text>
</comment>
<dbReference type="NCBIfam" id="TIGR03552">
    <property type="entry name" value="F420_cofC"/>
    <property type="match status" value="1"/>
</dbReference>
<evidence type="ECO:0000256" key="1">
    <source>
        <dbReference type="ARBA" id="ARBA00022679"/>
    </source>
</evidence>
<keyword evidence="2 5" id="KW-0548">Nucleotidyltransferase</keyword>
<dbReference type="Gene3D" id="6.10.140.50">
    <property type="match status" value="1"/>
</dbReference>
<evidence type="ECO:0000256" key="4">
    <source>
        <dbReference type="ARBA" id="ARBA00023134"/>
    </source>
</evidence>
<dbReference type="PANTHER" id="PTHR40392">
    <property type="entry name" value="2-PHOSPHO-L-LACTATE GUANYLYLTRANSFERASE"/>
    <property type="match status" value="1"/>
</dbReference>
<reference evidence="6 7" key="1">
    <citation type="submission" date="2018-11" db="EMBL/GenBank/DDBJ databases">
        <title>Taxonoimc description of Halomarina strain SPP-AMP-1.</title>
        <authorList>
            <person name="Pal Y."/>
            <person name="Srinivasana K."/>
            <person name="Verma A."/>
            <person name="Kumar P."/>
        </authorList>
    </citation>
    <scope>NUCLEOTIDE SEQUENCE [LARGE SCALE GENOMIC DNA]</scope>
    <source>
        <strain evidence="6 7">SPP-AMP-1</strain>
    </source>
</reference>
<evidence type="ECO:0000256" key="2">
    <source>
        <dbReference type="ARBA" id="ARBA00022695"/>
    </source>
</evidence>
<dbReference type="GO" id="GO:0043814">
    <property type="term" value="F:phospholactate guanylyltransferase activity"/>
    <property type="evidence" value="ECO:0007669"/>
    <property type="project" value="UniProtKB-EC"/>
</dbReference>